<name>A0ABT1TZE6_9GAMM</name>
<keyword evidence="4" id="KW-1185">Reference proteome</keyword>
<evidence type="ECO:0000259" key="2">
    <source>
        <dbReference type="PROSITE" id="PS50041"/>
    </source>
</evidence>
<feature type="chain" id="PRO_5045214118" description="C-type lectin domain-containing protein" evidence="1">
    <location>
        <begin position="21"/>
        <end position="214"/>
    </location>
</feature>
<dbReference type="InterPro" id="IPR016186">
    <property type="entry name" value="C-type_lectin-like/link_sf"/>
</dbReference>
<feature type="signal peptide" evidence="1">
    <location>
        <begin position="1"/>
        <end position="20"/>
    </location>
</feature>
<comment type="caution">
    <text evidence="3">The sequence shown here is derived from an EMBL/GenBank/DDBJ whole genome shotgun (WGS) entry which is preliminary data.</text>
</comment>
<feature type="domain" description="C-type lectin" evidence="2">
    <location>
        <begin position="27"/>
        <end position="159"/>
    </location>
</feature>
<gene>
    <name evidence="3" type="ORF">NP596_00635</name>
</gene>
<dbReference type="Gene3D" id="3.10.100.10">
    <property type="entry name" value="Mannose-Binding Protein A, subunit A"/>
    <property type="match status" value="1"/>
</dbReference>
<dbReference type="PROSITE" id="PS50041">
    <property type="entry name" value="C_TYPE_LECTIN_2"/>
    <property type="match status" value="1"/>
</dbReference>
<evidence type="ECO:0000313" key="4">
    <source>
        <dbReference type="Proteomes" id="UP001524586"/>
    </source>
</evidence>
<evidence type="ECO:0000256" key="1">
    <source>
        <dbReference type="SAM" id="SignalP"/>
    </source>
</evidence>
<reference evidence="3 4" key="1">
    <citation type="submission" date="2022-07" db="EMBL/GenBank/DDBJ databases">
        <title>Methylomonas rivi sp. nov., Methylomonas rosea sp. nov., Methylomonas aureus sp. nov. and Methylomonas subterranea sp. nov., four novel methanotrophs isolated from a freshwater creek and the deep terrestrial subsurface.</title>
        <authorList>
            <person name="Abin C."/>
            <person name="Sankaranarayanan K."/>
            <person name="Garner C."/>
            <person name="Sindelar R."/>
            <person name="Kotary K."/>
            <person name="Garner R."/>
            <person name="Barclay S."/>
            <person name="Lawson P."/>
            <person name="Krumholz L."/>
        </authorList>
    </citation>
    <scope>NUCLEOTIDE SEQUENCE [LARGE SCALE GENOMIC DNA]</scope>
    <source>
        <strain evidence="3 4">WSC-6</strain>
    </source>
</reference>
<dbReference type="SUPFAM" id="SSF56436">
    <property type="entry name" value="C-type lectin-like"/>
    <property type="match status" value="1"/>
</dbReference>
<sequence length="214" mass="24198">MLIKLFTALFFASASLPSFASPVFNASNGHYYELHTFTDDWRLDWSEAKAFAENLTYEGGSGYLATVTSQEEDDFLWNVLGAQGSFLGGFDVSSYDSNLDQWQHQAWQWVTGEAFSYANWLPGEPNHWRDNSSLTPDNEDYLMYWWQADSNGGRWNDTNLNASELTDTGIRYITRGLVVEFTPAVTSHVPVPQSVWLFATGLILLIRRAGNSTH</sequence>
<evidence type="ECO:0000313" key="3">
    <source>
        <dbReference type="EMBL" id="MCQ8126945.1"/>
    </source>
</evidence>
<dbReference type="InterPro" id="IPR001304">
    <property type="entry name" value="C-type_lectin-like"/>
</dbReference>
<proteinExistence type="predicted"/>
<accession>A0ABT1TZE6</accession>
<keyword evidence="1" id="KW-0732">Signal</keyword>
<organism evidence="3 4">
    <name type="scientific">Methylomonas rivi</name>
    <dbReference type="NCBI Taxonomy" id="2952226"/>
    <lineage>
        <taxon>Bacteria</taxon>
        <taxon>Pseudomonadati</taxon>
        <taxon>Pseudomonadota</taxon>
        <taxon>Gammaproteobacteria</taxon>
        <taxon>Methylococcales</taxon>
        <taxon>Methylococcaceae</taxon>
        <taxon>Methylomonas</taxon>
    </lineage>
</organism>
<dbReference type="Proteomes" id="UP001524586">
    <property type="component" value="Unassembled WGS sequence"/>
</dbReference>
<dbReference type="InterPro" id="IPR016187">
    <property type="entry name" value="CTDL_fold"/>
</dbReference>
<protein>
    <recommendedName>
        <fullName evidence="2">C-type lectin domain-containing protein</fullName>
    </recommendedName>
</protein>
<dbReference type="RefSeq" id="WP_256613262.1">
    <property type="nucleotide sequence ID" value="NZ_JANIBK010000001.1"/>
</dbReference>
<dbReference type="EMBL" id="JANIBK010000001">
    <property type="protein sequence ID" value="MCQ8126945.1"/>
    <property type="molecule type" value="Genomic_DNA"/>
</dbReference>